<evidence type="ECO:0000313" key="9">
    <source>
        <dbReference type="Proteomes" id="UP000095256"/>
    </source>
</evidence>
<dbReference type="PROSITE" id="PS51898">
    <property type="entry name" value="TYR_RECOMBINASE"/>
    <property type="match status" value="1"/>
</dbReference>
<evidence type="ECO:0000313" key="8">
    <source>
        <dbReference type="EMBL" id="OEH82384.1"/>
    </source>
</evidence>
<dbReference type="Gene3D" id="1.10.150.130">
    <property type="match status" value="1"/>
</dbReference>
<dbReference type="EMBL" id="MIEK01000023">
    <property type="protein sequence ID" value="OEH82384.1"/>
    <property type="molecule type" value="Genomic_DNA"/>
</dbReference>
<sequence length="365" mass="42029">MAKGENIYKRKDGRWEGRYPKGRKTNGALCYGYIYARTYREVKEKLIIQKAQWLFSDKKNNHFFVGTFGNWADLWLNHIKKEQLKLSTYASYSNKLHKHILPVLGDTPLEKIEASDVDCFVKELGEKISTSSLHIIFRLVKSCFQTAKERGYIHSNPCDQTILPVLKKTKVRALSRQEQKAVEQVCLKSDKNLPILLALETGMRIGEICALKWEDIDFTLNTINVRRTKQRISNPHVSSRTILVETSPKTMASVRLIPLTKKIKILLENEKNKTKSDYVISIGVRSVEPRTINYRFRRIKQIIGLSNVTFHSLRHTFATRCVELGGNIASISAILGHSSIKLTLDTYTYAFLEEQQRTIQKLELL</sequence>
<protein>
    <recommendedName>
        <fullName evidence="10">Integrase</fullName>
    </recommendedName>
</protein>
<organism evidence="8 9">
    <name type="scientific">Enterococcus rivorum</name>
    <dbReference type="NCBI Taxonomy" id="762845"/>
    <lineage>
        <taxon>Bacteria</taxon>
        <taxon>Bacillati</taxon>
        <taxon>Bacillota</taxon>
        <taxon>Bacilli</taxon>
        <taxon>Lactobacillales</taxon>
        <taxon>Enterococcaceae</taxon>
        <taxon>Enterococcus</taxon>
    </lineage>
</organism>
<evidence type="ECO:0000256" key="3">
    <source>
        <dbReference type="ARBA" id="ARBA00023125"/>
    </source>
</evidence>
<dbReference type="CDD" id="cd01189">
    <property type="entry name" value="INT_ICEBs1_C_like"/>
    <property type="match status" value="1"/>
</dbReference>
<dbReference type="Proteomes" id="UP000095256">
    <property type="component" value="Unassembled WGS sequence"/>
</dbReference>
<dbReference type="GO" id="GO:0003677">
    <property type="term" value="F:DNA binding"/>
    <property type="evidence" value="ECO:0007669"/>
    <property type="project" value="UniProtKB-UniRule"/>
</dbReference>
<name>A0A1E5KWZ0_9ENTE</name>
<feature type="domain" description="Tyr recombinase" evidence="6">
    <location>
        <begin position="169"/>
        <end position="360"/>
    </location>
</feature>
<evidence type="ECO:0000256" key="1">
    <source>
        <dbReference type="ARBA" id="ARBA00008857"/>
    </source>
</evidence>
<dbReference type="GO" id="GO:0006310">
    <property type="term" value="P:DNA recombination"/>
    <property type="evidence" value="ECO:0007669"/>
    <property type="project" value="UniProtKB-KW"/>
</dbReference>
<comment type="similarity">
    <text evidence="1">Belongs to the 'phage' integrase family.</text>
</comment>
<keyword evidence="9" id="KW-1185">Reference proteome</keyword>
<dbReference type="InterPro" id="IPR010998">
    <property type="entry name" value="Integrase_recombinase_N"/>
</dbReference>
<reference evidence="8 9" key="1">
    <citation type="submission" date="2016-09" db="EMBL/GenBank/DDBJ databases">
        <authorList>
            <person name="Capua I."/>
            <person name="De Benedictis P."/>
            <person name="Joannis T."/>
            <person name="Lombin L.H."/>
            <person name="Cattoli G."/>
        </authorList>
    </citation>
    <scope>NUCLEOTIDE SEQUENCE [LARGE SCALE GENOMIC DNA]</scope>
    <source>
        <strain evidence="8 9">LMG 25899</strain>
    </source>
</reference>
<dbReference type="InterPro" id="IPR050090">
    <property type="entry name" value="Tyrosine_recombinase_XerCD"/>
</dbReference>
<dbReference type="PANTHER" id="PTHR30349">
    <property type="entry name" value="PHAGE INTEGRASE-RELATED"/>
    <property type="match status" value="1"/>
</dbReference>
<keyword evidence="3 5" id="KW-0238">DNA-binding</keyword>
<comment type="caution">
    <text evidence="8">The sequence shown here is derived from an EMBL/GenBank/DDBJ whole genome shotgun (WGS) entry which is preliminary data.</text>
</comment>
<accession>A0A1E5KWZ0</accession>
<dbReference type="Gene3D" id="1.10.443.10">
    <property type="entry name" value="Intergrase catalytic core"/>
    <property type="match status" value="1"/>
</dbReference>
<dbReference type="SUPFAM" id="SSF56349">
    <property type="entry name" value="DNA breaking-rejoining enzymes"/>
    <property type="match status" value="1"/>
</dbReference>
<dbReference type="Pfam" id="PF00589">
    <property type="entry name" value="Phage_integrase"/>
    <property type="match status" value="1"/>
</dbReference>
<evidence type="ECO:0000256" key="4">
    <source>
        <dbReference type="ARBA" id="ARBA00023172"/>
    </source>
</evidence>
<keyword evidence="2" id="KW-0229">DNA integration</keyword>
<dbReference type="AlphaFoldDB" id="A0A1E5KWZ0"/>
<proteinExistence type="inferred from homology"/>
<dbReference type="InterPro" id="IPR044068">
    <property type="entry name" value="CB"/>
</dbReference>
<evidence type="ECO:0000256" key="5">
    <source>
        <dbReference type="PROSITE-ProRule" id="PRU01248"/>
    </source>
</evidence>
<gene>
    <name evidence="8" type="ORF">BCR26_02835</name>
</gene>
<dbReference type="RefSeq" id="WP_069698659.1">
    <property type="nucleotide sequence ID" value="NZ_JAGGMA010000001.1"/>
</dbReference>
<dbReference type="GO" id="GO:0015074">
    <property type="term" value="P:DNA integration"/>
    <property type="evidence" value="ECO:0007669"/>
    <property type="project" value="UniProtKB-KW"/>
</dbReference>
<dbReference type="InterPro" id="IPR002104">
    <property type="entry name" value="Integrase_catalytic"/>
</dbReference>
<evidence type="ECO:0008006" key="10">
    <source>
        <dbReference type="Google" id="ProtNLM"/>
    </source>
</evidence>
<dbReference type="PANTHER" id="PTHR30349:SF64">
    <property type="entry name" value="PROPHAGE INTEGRASE INTD-RELATED"/>
    <property type="match status" value="1"/>
</dbReference>
<dbReference type="Pfam" id="PF14659">
    <property type="entry name" value="Phage_int_SAM_3"/>
    <property type="match status" value="1"/>
</dbReference>
<dbReference type="InterPro" id="IPR004107">
    <property type="entry name" value="Integrase_SAM-like_N"/>
</dbReference>
<evidence type="ECO:0000259" key="6">
    <source>
        <dbReference type="PROSITE" id="PS51898"/>
    </source>
</evidence>
<dbReference type="PROSITE" id="PS51900">
    <property type="entry name" value="CB"/>
    <property type="match status" value="1"/>
</dbReference>
<feature type="domain" description="Core-binding (CB)" evidence="7">
    <location>
        <begin position="66"/>
        <end position="148"/>
    </location>
</feature>
<evidence type="ECO:0000259" key="7">
    <source>
        <dbReference type="PROSITE" id="PS51900"/>
    </source>
</evidence>
<dbReference type="InterPro" id="IPR011010">
    <property type="entry name" value="DNA_brk_join_enz"/>
</dbReference>
<dbReference type="STRING" id="762845.BCR26_02835"/>
<keyword evidence="4" id="KW-0233">DNA recombination</keyword>
<dbReference type="OrthoDB" id="111144at2"/>
<evidence type="ECO:0000256" key="2">
    <source>
        <dbReference type="ARBA" id="ARBA00022908"/>
    </source>
</evidence>
<dbReference type="InterPro" id="IPR013762">
    <property type="entry name" value="Integrase-like_cat_sf"/>
</dbReference>